<dbReference type="Proteomes" id="UP001556170">
    <property type="component" value="Unassembled WGS sequence"/>
</dbReference>
<evidence type="ECO:0000256" key="1">
    <source>
        <dbReference type="ARBA" id="ARBA00022722"/>
    </source>
</evidence>
<evidence type="ECO:0000256" key="5">
    <source>
        <dbReference type="ARBA" id="ARBA00022806"/>
    </source>
</evidence>
<keyword evidence="14" id="KW-1185">Reference proteome</keyword>
<dbReference type="Gene3D" id="1.10.10.160">
    <property type="match status" value="1"/>
</dbReference>
<keyword evidence="7 10" id="KW-0067">ATP-binding</keyword>
<keyword evidence="1 10" id="KW-0540">Nuclease</keyword>
<accession>A0ABV3QNX2</accession>
<gene>
    <name evidence="10 13" type="primary">recC</name>
    <name evidence="13" type="ORF">ABQJ56_05050</name>
</gene>
<dbReference type="PANTHER" id="PTHR30591">
    <property type="entry name" value="RECBCD ENZYME SUBUNIT RECC"/>
    <property type="match status" value="1"/>
</dbReference>
<evidence type="ECO:0000313" key="14">
    <source>
        <dbReference type="Proteomes" id="UP001556170"/>
    </source>
</evidence>
<sequence>MPTPSPTMEDIQPGLMVVHGNHLEDLRDLLVAWLARTPLAPLEDELMLVQSNGIAQWLKLALARPREAGGMGISAAVDMQLPGRFLWRTYRAVLGREAVPADSPFDKSRLAWRLMRLLPAQLEHAEFAPLRHFLGEGQTDAGKLFQLARQVADLFDQYQVYRADWLDDWEHGRDVLRDELRGGSGRLPERQRWQARLWRALLRDVGAAQRDSHRAAVHRAFLARAASLEQRPAMLPRRIVVFGISSLPQQTLEALTALGRVCQVLLLVTNPCRHYWADIIEDRELFKATQRRHAGKPGLPAEPRYEELHLHANPLLAAWGKQGRDYIRLLDSFDRPDAYRFRFAALGRDIDLFADPGRDSLLHQVQRAILDLEPLPADPARRQPLIPGDDSLRFHVAHNPQREVEILHDNLLAMFERAARDGRPLAPRDVMVMVPDIQTYAPHIQAVFGRVPPDDPRHLPCSIADRPARGAAPLLVALEQLLRLPESRFAAGDILDLLDAPALRRRFGLDEAGLPVLRRWIEGAGIRWGLSGVQKEALGLPPEPQNTWHFGLRRMLLGYAVGDGVSLDGIAPYAEVGGLDAALVGPLAILLERLEHYWRLLAAPATPAQWAGRLRALLAAMLDAGRDDDDALALQRLDDALADWEQACAEAGFEQPLPLAVVREHWLAAIDESRLSQRFLGGAVSFGTLLPMRAIPFRVVCLLGMNDGDYPRRHDAPDFDLMASHGQQRPGDRSRREDDRYLFLEALLSARDALYVSWVGRSARDNGELPPSVLVGQLRDYLAAGWRKGKGGQSHFSSNGAQVEKGDESKSDSDPLSALTTTYPLQAFSQRYFDAAGDARLFTYAGEWQRARQAGPTADAAPLAPWQPETALGLGMLQRFLKAPAKTFYATRLGVRFDERDDAGEEHEPFALDGLERHGATDALLRTAITAGVDAITPAAQRLREQGALPPGSFGALALEPIAHAARAAGSAWHVLDARWPRTVGIRELRHEAHGLRIEDWLGDLRDDGEGGHVRLVPTASTPTRDGAVRHDKLLDAWAAHLLANANALGLASWIVGPDAVLKLRPLDPATAAGHLDALCAAIHAGMQAPLPIARKTAFAWLRAAAKGKDAETAARLRYDHSEGGFGHGEVDEDACLAREWPGFAQLHAAGFEHWLHLYRPLTEAVCDEGDAA</sequence>
<dbReference type="Gene3D" id="3.40.50.10930">
    <property type="match status" value="1"/>
</dbReference>
<keyword evidence="3 10" id="KW-0227">DNA damage</keyword>
<evidence type="ECO:0000256" key="2">
    <source>
        <dbReference type="ARBA" id="ARBA00022741"/>
    </source>
</evidence>
<evidence type="ECO:0000256" key="4">
    <source>
        <dbReference type="ARBA" id="ARBA00022801"/>
    </source>
</evidence>
<reference evidence="13 14" key="1">
    <citation type="submission" date="2024-06" db="EMBL/GenBank/DDBJ databases">
        <authorList>
            <person name="Woo H."/>
        </authorList>
    </citation>
    <scope>NUCLEOTIDE SEQUENCE [LARGE SCALE GENOMIC DNA]</scope>
    <source>
        <strain evidence="13 14">S2-g</strain>
    </source>
</reference>
<comment type="miscellaneous">
    <text evidence="10">In the RecBCD complex, RecB has a slow 3'-5' helicase, an exonuclease activity and loads RecA onto ssDNA, RecD has a fast 5'-3' helicase activity, while RecC stimulates the ATPase and processivity of the RecB helicase and contributes to recognition of the Chi site.</text>
</comment>
<keyword evidence="4 10" id="KW-0378">Hydrolase</keyword>
<keyword evidence="5 10" id="KW-0347">Helicase</keyword>
<keyword evidence="8 10" id="KW-0238">DNA-binding</keyword>
<dbReference type="EMBL" id="JBFOHL010000003">
    <property type="protein sequence ID" value="MEW9623588.1"/>
    <property type="molecule type" value="Genomic_DNA"/>
</dbReference>
<evidence type="ECO:0000256" key="3">
    <source>
        <dbReference type="ARBA" id="ARBA00022763"/>
    </source>
</evidence>
<evidence type="ECO:0000313" key="13">
    <source>
        <dbReference type="EMBL" id="MEW9623588.1"/>
    </source>
</evidence>
<dbReference type="PIRSF" id="PIRSF000980">
    <property type="entry name" value="RecC"/>
    <property type="match status" value="1"/>
</dbReference>
<dbReference type="PANTHER" id="PTHR30591:SF1">
    <property type="entry name" value="RECBCD ENZYME SUBUNIT RECC"/>
    <property type="match status" value="1"/>
</dbReference>
<comment type="caution">
    <text evidence="13">The sequence shown here is derived from an EMBL/GenBank/DDBJ whole genome shotgun (WGS) entry which is preliminary data.</text>
</comment>
<dbReference type="Pfam" id="PF17946">
    <property type="entry name" value="RecC_C"/>
    <property type="match status" value="1"/>
</dbReference>
<name>A0ABV3QNX2_9GAMM</name>
<dbReference type="NCBIfam" id="TIGR01450">
    <property type="entry name" value="recC"/>
    <property type="match status" value="1"/>
</dbReference>
<dbReference type="SUPFAM" id="SSF52980">
    <property type="entry name" value="Restriction endonuclease-like"/>
    <property type="match status" value="1"/>
</dbReference>
<dbReference type="InterPro" id="IPR027417">
    <property type="entry name" value="P-loop_NTPase"/>
</dbReference>
<comment type="subunit">
    <text evidence="10">Heterotrimer of RecB, RecC and RecD. All subunits contribute to DNA-binding.</text>
</comment>
<dbReference type="RefSeq" id="WP_367843896.1">
    <property type="nucleotide sequence ID" value="NZ_JBFOHL010000003.1"/>
</dbReference>
<dbReference type="Gene3D" id="3.40.50.300">
    <property type="entry name" value="P-loop containing nucleotide triphosphate hydrolases"/>
    <property type="match status" value="2"/>
</dbReference>
<keyword evidence="2 10" id="KW-0547">Nucleotide-binding</keyword>
<organism evidence="13 14">
    <name type="scientific">Rhodanobacter geophilus</name>
    <dbReference type="NCBI Taxonomy" id="3162488"/>
    <lineage>
        <taxon>Bacteria</taxon>
        <taxon>Pseudomonadati</taxon>
        <taxon>Pseudomonadota</taxon>
        <taxon>Gammaproteobacteria</taxon>
        <taxon>Lysobacterales</taxon>
        <taxon>Rhodanobacteraceae</taxon>
        <taxon>Rhodanobacter</taxon>
    </lineage>
</organism>
<evidence type="ECO:0000256" key="10">
    <source>
        <dbReference type="HAMAP-Rule" id="MF_01486"/>
    </source>
</evidence>
<comment type="function">
    <text evidence="10">A helicase/nuclease that prepares dsDNA breaks (DSB) for recombinational DNA repair. Binds to DSBs and unwinds DNA via a highly rapid and processive ATP-dependent bidirectional helicase activity. Unwinds dsDNA until it encounters a Chi (crossover hotspot instigator) sequence from the 3' direction. Cuts ssDNA a few nucleotides 3' to the Chi site. The properties and activities of the enzyme are changed at Chi. The Chi-altered holoenzyme produces a long 3'-ssDNA overhang and facilitates RecA-binding to the ssDNA for homologous DNA recombination and repair. Holoenzyme degrades any linearized DNA that is unable to undergo homologous recombination. In the holoenzyme this subunit recognizes the wild-type Chi sequence, and when added to isolated RecB increases its ATP-dependent helicase processivity.</text>
</comment>
<comment type="similarity">
    <text evidence="10">Belongs to the RecC family.</text>
</comment>
<dbReference type="HAMAP" id="MF_01486">
    <property type="entry name" value="RecC"/>
    <property type="match status" value="1"/>
</dbReference>
<protein>
    <recommendedName>
        <fullName evidence="10">RecBCD enzyme subunit RecC</fullName>
    </recommendedName>
    <alternativeName>
        <fullName evidence="10">Exonuclease V subunit RecC</fullName>
        <shortName evidence="10">ExoV subunit RecC</shortName>
    </alternativeName>
    <alternativeName>
        <fullName evidence="10">Helicase/nuclease RecBCD subunit RecC</fullName>
    </alternativeName>
</protein>
<feature type="compositionally biased region" description="Basic and acidic residues" evidence="11">
    <location>
        <begin position="804"/>
        <end position="813"/>
    </location>
</feature>
<evidence type="ECO:0000256" key="6">
    <source>
        <dbReference type="ARBA" id="ARBA00022839"/>
    </source>
</evidence>
<dbReference type="InterPro" id="IPR006697">
    <property type="entry name" value="RecC"/>
</dbReference>
<proteinExistence type="inferred from homology"/>
<dbReference type="Gene3D" id="1.10.10.990">
    <property type="match status" value="1"/>
</dbReference>
<dbReference type="InterPro" id="IPR011335">
    <property type="entry name" value="Restrct_endonuc-II-like"/>
</dbReference>
<dbReference type="InterPro" id="IPR041500">
    <property type="entry name" value="RecC_C"/>
</dbReference>
<dbReference type="InterPro" id="IPR013986">
    <property type="entry name" value="DExx_box_DNA_helicase_dom_sf"/>
</dbReference>
<feature type="region of interest" description="Disordered" evidence="11">
    <location>
        <begin position="788"/>
        <end position="817"/>
    </location>
</feature>
<evidence type="ECO:0000256" key="11">
    <source>
        <dbReference type="SAM" id="MobiDB-lite"/>
    </source>
</evidence>
<dbReference type="SUPFAM" id="SSF52540">
    <property type="entry name" value="P-loop containing nucleoside triphosphate hydrolases"/>
    <property type="match status" value="2"/>
</dbReference>
<dbReference type="GO" id="GO:0008854">
    <property type="term" value="F:exodeoxyribonuclease V activity"/>
    <property type="evidence" value="ECO:0007669"/>
    <property type="project" value="UniProtKB-EC"/>
</dbReference>
<dbReference type="Pfam" id="PF04257">
    <property type="entry name" value="Exonuc_V_gamma"/>
    <property type="match status" value="1"/>
</dbReference>
<evidence type="ECO:0000259" key="12">
    <source>
        <dbReference type="Pfam" id="PF17946"/>
    </source>
</evidence>
<feature type="domain" description="RecC C-terminal" evidence="12">
    <location>
        <begin position="871"/>
        <end position="1105"/>
    </location>
</feature>
<evidence type="ECO:0000256" key="9">
    <source>
        <dbReference type="ARBA" id="ARBA00023204"/>
    </source>
</evidence>
<keyword evidence="9 10" id="KW-0234">DNA repair</keyword>
<evidence type="ECO:0000256" key="7">
    <source>
        <dbReference type="ARBA" id="ARBA00022840"/>
    </source>
</evidence>
<evidence type="ECO:0000256" key="8">
    <source>
        <dbReference type="ARBA" id="ARBA00023125"/>
    </source>
</evidence>
<keyword evidence="6 10" id="KW-0269">Exonuclease</keyword>